<dbReference type="PANTHER" id="PTHR11496:SF103">
    <property type="entry name" value="DEHYDROGENASE, PUTATIVE-RELATED"/>
    <property type="match status" value="1"/>
</dbReference>
<dbReference type="InterPro" id="IPR001670">
    <property type="entry name" value="ADH_Fe/GldA"/>
</dbReference>
<feature type="domain" description="Alcohol dehydrogenase iron-type/glycerol dehydrogenase GldA" evidence="6">
    <location>
        <begin position="3"/>
        <end position="166"/>
    </location>
</feature>
<organism evidence="8 9">
    <name type="scientific">Halocynthiibacter styelae</name>
    <dbReference type="NCBI Taxonomy" id="2761955"/>
    <lineage>
        <taxon>Bacteria</taxon>
        <taxon>Pseudomonadati</taxon>
        <taxon>Pseudomonadota</taxon>
        <taxon>Alphaproteobacteria</taxon>
        <taxon>Rhodobacterales</taxon>
        <taxon>Paracoccaceae</taxon>
        <taxon>Halocynthiibacter</taxon>
    </lineage>
</organism>
<evidence type="ECO:0000313" key="9">
    <source>
        <dbReference type="Proteomes" id="UP000640583"/>
    </source>
</evidence>
<evidence type="ECO:0000256" key="5">
    <source>
        <dbReference type="SAM" id="MobiDB-lite"/>
    </source>
</evidence>
<evidence type="ECO:0000256" key="1">
    <source>
        <dbReference type="ARBA" id="ARBA00001962"/>
    </source>
</evidence>
<dbReference type="Proteomes" id="UP000640583">
    <property type="component" value="Unassembled WGS sequence"/>
</dbReference>
<feature type="region of interest" description="Disordered" evidence="5">
    <location>
        <begin position="331"/>
        <end position="357"/>
    </location>
</feature>
<evidence type="ECO:0000313" key="8">
    <source>
        <dbReference type="EMBL" id="MBI1493732.1"/>
    </source>
</evidence>
<dbReference type="GO" id="GO:0004022">
    <property type="term" value="F:alcohol dehydrogenase (NAD+) activity"/>
    <property type="evidence" value="ECO:0007669"/>
    <property type="project" value="UniProtKB-EC"/>
</dbReference>
<comment type="cofactor">
    <cofactor evidence="1">
        <name>Fe cation</name>
        <dbReference type="ChEBI" id="CHEBI:24875"/>
    </cofactor>
</comment>
<gene>
    <name evidence="8" type="ORF">H1D41_08815</name>
</gene>
<dbReference type="Pfam" id="PF00465">
    <property type="entry name" value="Fe-ADH"/>
    <property type="match status" value="1"/>
</dbReference>
<evidence type="ECO:0000256" key="2">
    <source>
        <dbReference type="ARBA" id="ARBA00007358"/>
    </source>
</evidence>
<proteinExistence type="inferred from homology"/>
<dbReference type="GO" id="GO:0046872">
    <property type="term" value="F:metal ion binding"/>
    <property type="evidence" value="ECO:0007669"/>
    <property type="project" value="InterPro"/>
</dbReference>
<evidence type="ECO:0000256" key="3">
    <source>
        <dbReference type="ARBA" id="ARBA00023002"/>
    </source>
</evidence>
<dbReference type="PANTHER" id="PTHR11496">
    <property type="entry name" value="ALCOHOL DEHYDROGENASE"/>
    <property type="match status" value="1"/>
</dbReference>
<name>A0A8J7LW02_9RHOB</name>
<dbReference type="InterPro" id="IPR035873">
    <property type="entry name" value="PhpC"/>
</dbReference>
<dbReference type="AlphaFoldDB" id="A0A8J7LW02"/>
<keyword evidence="3" id="KW-0560">Oxidoreductase</keyword>
<dbReference type="InterPro" id="IPR039697">
    <property type="entry name" value="Alcohol_dehydrogenase_Fe"/>
</dbReference>
<evidence type="ECO:0000256" key="4">
    <source>
        <dbReference type="ARBA" id="ARBA00049243"/>
    </source>
</evidence>
<keyword evidence="9" id="KW-1185">Reference proteome</keyword>
<dbReference type="GO" id="GO:0017000">
    <property type="term" value="P:antibiotic biosynthetic process"/>
    <property type="evidence" value="ECO:0007669"/>
    <property type="project" value="InterPro"/>
</dbReference>
<dbReference type="Gene3D" id="3.40.50.1970">
    <property type="match status" value="1"/>
</dbReference>
<dbReference type="Pfam" id="PF25137">
    <property type="entry name" value="ADH_Fe_C"/>
    <property type="match status" value="1"/>
</dbReference>
<feature type="domain" description="Fe-containing alcohol dehydrogenase-like C-terminal" evidence="7">
    <location>
        <begin position="183"/>
        <end position="372"/>
    </location>
</feature>
<dbReference type="EMBL" id="JADCKQ010000005">
    <property type="protein sequence ID" value="MBI1493732.1"/>
    <property type="molecule type" value="Genomic_DNA"/>
</dbReference>
<comment type="similarity">
    <text evidence="2">Belongs to the iron-containing alcohol dehydrogenase family.</text>
</comment>
<dbReference type="SUPFAM" id="SSF56796">
    <property type="entry name" value="Dehydroquinate synthase-like"/>
    <property type="match status" value="1"/>
</dbReference>
<sequence>MPHLISGLNSLAQLPPVLARYPARRILLVTGKGSFAASGAQAHIEAALQGQSVLHFHDFDVNPKIEDAQRGVALARAESIDLILAVGGGSMLDMAKLIKAFYTSPGTEKTLTQGKTPVTDPDIPLIAIPTTAGSGSEATHFAVVYIGADKYSVAAPCLLPDQVILDGALLASASPYQKTCNLLDALAQAIESAWAVGSTGESREYSFEAIDLIMQHARAMVRPGADSVTLQAMAEAAHLAGKAINISKTTAAHAWSYGITGTYGIPHGHAVWLTLPTIFQIHALADETQINDPRGPQHLRAIMAQLMQALSIATPDQASTTLRQFMTDISAEPDLTKSGPDTPEKRAALSKQANMQRMSNNPVQLDPACIESVFML</sequence>
<dbReference type="InterPro" id="IPR056798">
    <property type="entry name" value="ADH_Fe_C"/>
</dbReference>
<comment type="caution">
    <text evidence="8">The sequence shown here is derived from an EMBL/GenBank/DDBJ whole genome shotgun (WGS) entry which is preliminary data.</text>
</comment>
<evidence type="ECO:0000259" key="6">
    <source>
        <dbReference type="Pfam" id="PF00465"/>
    </source>
</evidence>
<accession>A0A8J7LW02</accession>
<evidence type="ECO:0000259" key="7">
    <source>
        <dbReference type="Pfam" id="PF25137"/>
    </source>
</evidence>
<dbReference type="Gene3D" id="1.20.1090.10">
    <property type="entry name" value="Dehydroquinate synthase-like - alpha domain"/>
    <property type="match status" value="1"/>
</dbReference>
<protein>
    <submittedName>
        <fullName evidence="8">Phosphonoacetaldehyde reductase</fullName>
    </submittedName>
</protein>
<dbReference type="FunFam" id="3.40.50.1970:FF:000003">
    <property type="entry name" value="Alcohol dehydrogenase, iron-containing"/>
    <property type="match status" value="1"/>
</dbReference>
<dbReference type="CDD" id="cd08182">
    <property type="entry name" value="HEPD"/>
    <property type="match status" value="1"/>
</dbReference>
<reference evidence="8" key="1">
    <citation type="submission" date="2020-10" db="EMBL/GenBank/DDBJ databases">
        <title>Paenihalocynthiibacter styelae gen. nov., sp. nov., isolated from stalked sea squirt Styela clava.</title>
        <authorList>
            <person name="Kim Y.-O."/>
            <person name="Yoon J.-H."/>
        </authorList>
    </citation>
    <scope>NUCLEOTIDE SEQUENCE</scope>
    <source>
        <strain evidence="8">MYP1-1</strain>
    </source>
</reference>
<dbReference type="RefSeq" id="WP_228848552.1">
    <property type="nucleotide sequence ID" value="NZ_JADCKQ010000005.1"/>
</dbReference>
<comment type="catalytic activity">
    <reaction evidence="4">
        <text>a primary alcohol + NAD(+) = an aldehyde + NADH + H(+)</text>
        <dbReference type="Rhea" id="RHEA:10736"/>
        <dbReference type="ChEBI" id="CHEBI:15378"/>
        <dbReference type="ChEBI" id="CHEBI:15734"/>
        <dbReference type="ChEBI" id="CHEBI:17478"/>
        <dbReference type="ChEBI" id="CHEBI:57540"/>
        <dbReference type="ChEBI" id="CHEBI:57945"/>
        <dbReference type="EC" id="1.1.1.1"/>
    </reaction>
</comment>